<gene>
    <name evidence="2" type="ORF">FKX85_20140</name>
</gene>
<proteinExistence type="predicted"/>
<evidence type="ECO:0000256" key="1">
    <source>
        <dbReference type="SAM" id="MobiDB-lite"/>
    </source>
</evidence>
<protein>
    <submittedName>
        <fullName evidence="2">Uncharacterized protein</fullName>
    </submittedName>
</protein>
<dbReference type="AlphaFoldDB" id="A0A514CN22"/>
<dbReference type="Proteomes" id="UP000316614">
    <property type="component" value="Chromosome"/>
</dbReference>
<sequence>MKRKSEGNTHYGNAHTIPPYPSVEKTESFDFPFNLNAIISDVLLNVLTSRLKVLEETDEFKGSRKYF</sequence>
<keyword evidence="3" id="KW-1185">Reference proteome</keyword>
<dbReference type="KEGG" id="echi:FKX85_20140"/>
<evidence type="ECO:0000313" key="2">
    <source>
        <dbReference type="EMBL" id="QDH81215.1"/>
    </source>
</evidence>
<feature type="region of interest" description="Disordered" evidence="1">
    <location>
        <begin position="1"/>
        <end position="22"/>
    </location>
</feature>
<accession>A0A514CN22</accession>
<dbReference type="RefSeq" id="WP_141616430.1">
    <property type="nucleotide sequence ID" value="NZ_CP041253.1"/>
</dbReference>
<name>A0A514CN22_9BACT</name>
<organism evidence="2 3">
    <name type="scientific">Echinicola soli</name>
    <dbReference type="NCBI Taxonomy" id="2591634"/>
    <lineage>
        <taxon>Bacteria</taxon>
        <taxon>Pseudomonadati</taxon>
        <taxon>Bacteroidota</taxon>
        <taxon>Cytophagia</taxon>
        <taxon>Cytophagales</taxon>
        <taxon>Cyclobacteriaceae</taxon>
        <taxon>Echinicola</taxon>
    </lineage>
</organism>
<dbReference type="EMBL" id="CP041253">
    <property type="protein sequence ID" value="QDH81215.1"/>
    <property type="molecule type" value="Genomic_DNA"/>
</dbReference>
<reference evidence="2 3" key="1">
    <citation type="submission" date="2019-06" db="EMBL/GenBank/DDBJ databases">
        <title>Echinicola alkalisoli sp. nov. isolated from saline soil.</title>
        <authorList>
            <person name="Sun J.-Q."/>
            <person name="Xu L."/>
        </authorList>
    </citation>
    <scope>NUCLEOTIDE SEQUENCE [LARGE SCALE GENOMIC DNA]</scope>
    <source>
        <strain evidence="2 3">LN3S3</strain>
    </source>
</reference>
<evidence type="ECO:0000313" key="3">
    <source>
        <dbReference type="Proteomes" id="UP000316614"/>
    </source>
</evidence>